<name>A0A1D6F5J3_MAIZE</name>
<proteinExistence type="predicted"/>
<dbReference type="EMBL" id="CM007648">
    <property type="protein sequence ID" value="ONM26560.1"/>
    <property type="molecule type" value="Genomic_DNA"/>
</dbReference>
<reference evidence="2" key="1">
    <citation type="submission" date="2015-12" db="EMBL/GenBank/DDBJ databases">
        <title>Update maize B73 reference genome by single molecule sequencing technologies.</title>
        <authorList>
            <consortium name="Maize Genome Sequencing Project"/>
            <person name="Ware D."/>
        </authorList>
    </citation>
    <scope>NUCLEOTIDE SEQUENCE [LARGE SCALE GENOMIC DNA]</scope>
    <source>
        <tissue evidence="2">Seedling</tissue>
    </source>
</reference>
<dbReference type="IntAct" id="A0A1D6F5J3">
    <property type="interactions" value="2"/>
</dbReference>
<gene>
    <name evidence="2" type="ORF">ZEAMMB73_Zm00001d007324</name>
</gene>
<organism evidence="2">
    <name type="scientific">Zea mays</name>
    <name type="common">Maize</name>
    <dbReference type="NCBI Taxonomy" id="4577"/>
    <lineage>
        <taxon>Eukaryota</taxon>
        <taxon>Viridiplantae</taxon>
        <taxon>Streptophyta</taxon>
        <taxon>Embryophyta</taxon>
        <taxon>Tracheophyta</taxon>
        <taxon>Spermatophyta</taxon>
        <taxon>Magnoliopsida</taxon>
        <taxon>Liliopsida</taxon>
        <taxon>Poales</taxon>
        <taxon>Poaceae</taxon>
        <taxon>PACMAD clade</taxon>
        <taxon>Panicoideae</taxon>
        <taxon>Andropogonodae</taxon>
        <taxon>Andropogoneae</taxon>
        <taxon>Tripsacinae</taxon>
        <taxon>Zea</taxon>
    </lineage>
</organism>
<evidence type="ECO:0000256" key="1">
    <source>
        <dbReference type="SAM" id="MobiDB-lite"/>
    </source>
</evidence>
<evidence type="ECO:0000313" key="2">
    <source>
        <dbReference type="EMBL" id="ONM26560.1"/>
    </source>
</evidence>
<feature type="region of interest" description="Disordered" evidence="1">
    <location>
        <begin position="110"/>
        <end position="136"/>
    </location>
</feature>
<dbReference type="AlphaFoldDB" id="A0A1D6F5J3"/>
<dbReference type="PaxDb" id="4577-GRMZM2G149091_P01"/>
<sequence length="136" mass="14726">MYPDKHPGPVLSTFPSLEGTRADQNDRALRRHHHPLCRRSAAAPSSSTLMPSALPPLHRRPSSMQSRAIREATVPSTTAIVSDLSSSTAISALSLLSSTVVFRGTMYSTMLSPRPSTWSSPRSSTRSSPPRSEPQC</sequence>
<dbReference type="InParanoid" id="A0A1D6F5J3"/>
<protein>
    <submittedName>
        <fullName evidence="2">Uncharacterized protein</fullName>
    </submittedName>
</protein>
<feature type="compositionally biased region" description="Low complexity" evidence="1">
    <location>
        <begin position="112"/>
        <end position="130"/>
    </location>
</feature>
<accession>A0A1D6F5J3</accession>
<feature type="region of interest" description="Disordered" evidence="1">
    <location>
        <begin position="37"/>
        <end position="67"/>
    </location>
</feature>